<evidence type="ECO:0000256" key="1">
    <source>
        <dbReference type="SAM" id="MobiDB-lite"/>
    </source>
</evidence>
<dbReference type="InterPro" id="IPR042239">
    <property type="entry name" value="Nop_C"/>
</dbReference>
<dbReference type="PANTHER" id="PTHR10894">
    <property type="entry name" value="NUCLEOLAR PROTEIN 5 NUCLEOLAR PROTEIN NOP5 NOP58"/>
    <property type="match status" value="1"/>
</dbReference>
<reference evidence="3" key="1">
    <citation type="journal article" date="2015" name="Proc. Natl. Acad. Sci. U.S.A.">
        <title>Networks of energetic and metabolic interactions define dynamics in microbial communities.</title>
        <authorList>
            <person name="Embree M."/>
            <person name="Liu J.K."/>
            <person name="Al-Bassam M.M."/>
            <person name="Zengler K."/>
        </authorList>
    </citation>
    <scope>NUCLEOTIDE SEQUENCE</scope>
</reference>
<feature type="domain" description="Nop" evidence="2">
    <location>
        <begin position="163"/>
        <end position="277"/>
    </location>
</feature>
<gene>
    <name evidence="3" type="ORF">ASZ90_012292</name>
</gene>
<dbReference type="GO" id="GO:0032040">
    <property type="term" value="C:small-subunit processome"/>
    <property type="evidence" value="ECO:0007669"/>
    <property type="project" value="InterPro"/>
</dbReference>
<dbReference type="GO" id="GO:0030515">
    <property type="term" value="F:snoRNA binding"/>
    <property type="evidence" value="ECO:0007669"/>
    <property type="project" value="InterPro"/>
</dbReference>
<name>A0A0W8FAV6_9ZZZZ</name>
<comment type="caution">
    <text evidence="3">The sequence shown here is derived from an EMBL/GenBank/DDBJ whole genome shotgun (WGS) entry which is preliminary data.</text>
</comment>
<feature type="region of interest" description="Disordered" evidence="1">
    <location>
        <begin position="276"/>
        <end position="297"/>
    </location>
</feature>
<dbReference type="PANTHER" id="PTHR10894:SF0">
    <property type="entry name" value="NUCLEOLAR PROTEIN 56"/>
    <property type="match status" value="1"/>
</dbReference>
<dbReference type="InterPro" id="IPR002687">
    <property type="entry name" value="Nop_dom"/>
</dbReference>
<dbReference type="GO" id="GO:0031428">
    <property type="term" value="C:box C/D methylation guide snoRNP complex"/>
    <property type="evidence" value="ECO:0007669"/>
    <property type="project" value="InterPro"/>
</dbReference>
<proteinExistence type="predicted"/>
<dbReference type="InterPro" id="IPR036070">
    <property type="entry name" value="Nop_dom_sf"/>
</dbReference>
<dbReference type="EMBL" id="LNQE01001406">
    <property type="protein sequence ID" value="KUG18028.1"/>
    <property type="molecule type" value="Genomic_DNA"/>
</dbReference>
<dbReference type="PROSITE" id="PS51358">
    <property type="entry name" value="NOP"/>
    <property type="match status" value="1"/>
</dbReference>
<sequence length="297" mass="33102">MEIATWFGRIDSETGSVFLAEDGERMIDALLKKPLPAGPSVQPDLRRLALMHGYAADDIEYNARLREIALGLVRRQLAQLATTEQDLLQAVEAIDDMTEAINLLDERLYEWHRLHHQRIVHGKDLAELLCEDRIMGPFARSILRLMESRKSMEEEVSFRAEELAPNLSALAGPILAARLISRAGGLSRLAKMPSSRVQVMGAEKSLFKHLDGRAPSPKHGIIFRHPAVMGAPRKLRGKVARALAGKLALAARLDYYGASPSPDLAASLERRLNDIKRRGGNRKESIRLAEERNEQQG</sequence>
<dbReference type="Gene3D" id="1.10.246.90">
    <property type="entry name" value="Nop domain"/>
    <property type="match status" value="1"/>
</dbReference>
<dbReference type="Gene3D" id="1.10.287.660">
    <property type="entry name" value="Helix hairpin bin"/>
    <property type="match status" value="1"/>
</dbReference>
<protein>
    <recommendedName>
        <fullName evidence="2">Nop domain-containing protein</fullName>
    </recommendedName>
</protein>
<organism evidence="3">
    <name type="scientific">hydrocarbon metagenome</name>
    <dbReference type="NCBI Taxonomy" id="938273"/>
    <lineage>
        <taxon>unclassified sequences</taxon>
        <taxon>metagenomes</taxon>
        <taxon>ecological metagenomes</taxon>
    </lineage>
</organism>
<dbReference type="InterPro" id="IPR029012">
    <property type="entry name" value="Helix_hairpin_bin_sf"/>
</dbReference>
<dbReference type="Pfam" id="PF01798">
    <property type="entry name" value="Nop"/>
    <property type="match status" value="1"/>
</dbReference>
<dbReference type="InterPro" id="IPR045056">
    <property type="entry name" value="Nop56/Nop58"/>
</dbReference>
<evidence type="ECO:0000259" key="2">
    <source>
        <dbReference type="PROSITE" id="PS51358"/>
    </source>
</evidence>
<dbReference type="AlphaFoldDB" id="A0A0W8FAV6"/>
<dbReference type="SUPFAM" id="SSF89124">
    <property type="entry name" value="Nop domain"/>
    <property type="match status" value="1"/>
</dbReference>
<accession>A0A0W8FAV6</accession>
<evidence type="ECO:0000313" key="3">
    <source>
        <dbReference type="EMBL" id="KUG18028.1"/>
    </source>
</evidence>